<proteinExistence type="predicted"/>
<name>A0A3B0MI07_9GAMM</name>
<reference evidence="1" key="1">
    <citation type="submission" date="2018-04" db="EMBL/GenBank/DDBJ databases">
        <authorList>
            <person name="Go L.Y."/>
            <person name="Mitchell J.A."/>
        </authorList>
    </citation>
    <scope>NUCLEOTIDE SEQUENCE</scope>
    <source>
        <strain evidence="1">ARTV</strain>
    </source>
</reference>
<organism evidence="1">
    <name type="scientific">Arsenophonus endosymbiont of Trialeurodes vaporariorum</name>
    <dbReference type="NCBI Taxonomy" id="235567"/>
    <lineage>
        <taxon>Bacteria</taxon>
        <taxon>Pseudomonadati</taxon>
        <taxon>Pseudomonadota</taxon>
        <taxon>Gammaproteobacteria</taxon>
        <taxon>Enterobacterales</taxon>
        <taxon>Morganellaceae</taxon>
        <taxon>Arsenophonus</taxon>
    </lineage>
</organism>
<evidence type="ECO:0000313" key="1">
    <source>
        <dbReference type="EMBL" id="SSW95034.1"/>
    </source>
</evidence>
<dbReference type="EMBL" id="UFQR01000002">
    <property type="protein sequence ID" value="SSW95034.1"/>
    <property type="molecule type" value="Genomic_DNA"/>
</dbReference>
<sequence length="180" mass="20385">MKILLRLVSKTLPLILTLFCLLIFRLQHRQIQALTEQNQALTHTFSTQSQQFQATLKAIETTNEISKQHFYASETQWADSQANKIFIKKPLAIMSVLTGLCLLPLLSGCTSTQAEYVTLSYPVIPAPLLADCLPPVIATQMSWGEMLILNEVLLTMIEQCNIDKQAIRAIERERQHEKTC</sequence>
<dbReference type="AlphaFoldDB" id="A0A3B0MI07"/>
<accession>A0A3B0MI07</accession>
<gene>
    <name evidence="1" type="ORF">ARTV_0690</name>
</gene>
<protein>
    <recommendedName>
        <fullName evidence="2">Peptidase</fullName>
    </recommendedName>
</protein>
<evidence type="ECO:0008006" key="2">
    <source>
        <dbReference type="Google" id="ProtNLM"/>
    </source>
</evidence>
<dbReference type="InterPro" id="IPR058979">
    <property type="entry name" value="LysC-like"/>
</dbReference>
<dbReference type="Pfam" id="PF23793">
    <property type="entry name" value="LysC"/>
    <property type="match status" value="1"/>
</dbReference>